<keyword evidence="3" id="KW-1185">Reference proteome</keyword>
<dbReference type="Proteomes" id="UP000292052">
    <property type="component" value="Unassembled WGS sequence"/>
</dbReference>
<name>A0A482VNC0_ASBVE</name>
<protein>
    <recommendedName>
        <fullName evidence="4">DUF3421 domain containing protein</fullName>
    </recommendedName>
</protein>
<dbReference type="PANTHER" id="PTHR31649">
    <property type="entry name" value="AGAP009604-PA"/>
    <property type="match status" value="1"/>
</dbReference>
<evidence type="ECO:0008006" key="4">
    <source>
        <dbReference type="Google" id="ProtNLM"/>
    </source>
</evidence>
<dbReference type="OrthoDB" id="6767006at2759"/>
<sequence>MFYCTLTCIISLILVVFQASSLQEDYYRRHYIGSIPEDAIIGGKNAEGSDVYIGQVYDRNVGLIAVQINPGVKEVIIPIFDKIRKASKHISILCGSQDDFYWLRANASDLHLTLLEKHAVNGGHIDNYGEISIGRISQEGETKIGIVVSYNVGNAYFIYNNDGVEKRVPSYEILVYGYHIDRC</sequence>
<feature type="signal peptide" evidence="1">
    <location>
        <begin position="1"/>
        <end position="21"/>
    </location>
</feature>
<gene>
    <name evidence="2" type="ORF">BDFB_003909</name>
</gene>
<organism evidence="2 3">
    <name type="scientific">Asbolus verrucosus</name>
    <name type="common">Desert ironclad beetle</name>
    <dbReference type="NCBI Taxonomy" id="1661398"/>
    <lineage>
        <taxon>Eukaryota</taxon>
        <taxon>Metazoa</taxon>
        <taxon>Ecdysozoa</taxon>
        <taxon>Arthropoda</taxon>
        <taxon>Hexapoda</taxon>
        <taxon>Insecta</taxon>
        <taxon>Pterygota</taxon>
        <taxon>Neoptera</taxon>
        <taxon>Endopterygota</taxon>
        <taxon>Coleoptera</taxon>
        <taxon>Polyphaga</taxon>
        <taxon>Cucujiformia</taxon>
        <taxon>Tenebrionidae</taxon>
        <taxon>Pimeliinae</taxon>
        <taxon>Asbolus</taxon>
    </lineage>
</organism>
<evidence type="ECO:0000313" key="2">
    <source>
        <dbReference type="EMBL" id="RZC34220.1"/>
    </source>
</evidence>
<dbReference type="PANTHER" id="PTHR31649:SF10">
    <property type="entry name" value="IP19903P-RELATED"/>
    <property type="match status" value="1"/>
</dbReference>
<evidence type="ECO:0000313" key="3">
    <source>
        <dbReference type="Proteomes" id="UP000292052"/>
    </source>
</evidence>
<dbReference type="EMBL" id="QDEB01081943">
    <property type="protein sequence ID" value="RZC34220.1"/>
    <property type="molecule type" value="Genomic_DNA"/>
</dbReference>
<dbReference type="AlphaFoldDB" id="A0A482VNC0"/>
<evidence type="ECO:0000256" key="1">
    <source>
        <dbReference type="SAM" id="SignalP"/>
    </source>
</evidence>
<comment type="caution">
    <text evidence="2">The sequence shown here is derived from an EMBL/GenBank/DDBJ whole genome shotgun (WGS) entry which is preliminary data.</text>
</comment>
<feature type="chain" id="PRO_5019870047" description="DUF3421 domain containing protein" evidence="1">
    <location>
        <begin position="22"/>
        <end position="183"/>
    </location>
</feature>
<reference evidence="2 3" key="1">
    <citation type="submission" date="2017-03" db="EMBL/GenBank/DDBJ databases">
        <title>Genome of the blue death feigning beetle - Asbolus verrucosus.</title>
        <authorList>
            <person name="Rider S.D."/>
        </authorList>
    </citation>
    <scope>NUCLEOTIDE SEQUENCE [LARGE SCALE GENOMIC DNA]</scope>
    <source>
        <strain evidence="2">Butters</strain>
        <tissue evidence="2">Head and leg muscle</tissue>
    </source>
</reference>
<keyword evidence="1" id="KW-0732">Signal</keyword>
<accession>A0A482VNC0</accession>
<proteinExistence type="predicted"/>